<keyword evidence="2 3" id="KW-0067">ATP-binding</keyword>
<reference evidence="5 6" key="1">
    <citation type="submission" date="2021-05" db="EMBL/GenBank/DDBJ databases">
        <title>Phylogenetic classification of ten novel species belonging to the genus Bifidobacterium comprising B. colchicus sp. nov., B. abeli sp. nov., B. bicoloris sp. nov., B. guerezis sp. nov., B. rosaliae sp. nov., B. santillanensis sp. nov., B. argentati sp. nov., B. amazzoni sp. nov., B. pluviali sp. nov., and B. pinnaculum sp. nov.</title>
        <authorList>
            <person name="Lugli G.A."/>
            <person name="Ruiz Garcia L."/>
            <person name="Margolles A."/>
            <person name="Ventura M."/>
        </authorList>
    </citation>
    <scope>NUCLEOTIDE SEQUENCE [LARGE SCALE GENOMIC DNA]</scope>
    <source>
        <strain evidence="5 6">82T10</strain>
    </source>
</reference>
<evidence type="ECO:0000313" key="6">
    <source>
        <dbReference type="Proteomes" id="UP000700815"/>
    </source>
</evidence>
<dbReference type="PROSITE" id="PS50901">
    <property type="entry name" value="FTSK"/>
    <property type="match status" value="1"/>
</dbReference>
<gene>
    <name evidence="5" type="ORF">KIH79_05460</name>
</gene>
<evidence type="ECO:0000313" key="5">
    <source>
        <dbReference type="EMBL" id="MBW3092398.1"/>
    </source>
</evidence>
<evidence type="ECO:0000259" key="4">
    <source>
        <dbReference type="PROSITE" id="PS50901"/>
    </source>
</evidence>
<keyword evidence="6" id="KW-1185">Reference proteome</keyword>
<evidence type="ECO:0000256" key="2">
    <source>
        <dbReference type="ARBA" id="ARBA00022840"/>
    </source>
</evidence>
<comment type="caution">
    <text evidence="5">The sequence shown here is derived from an EMBL/GenBank/DDBJ whole genome shotgun (WGS) entry which is preliminary data.</text>
</comment>
<protein>
    <recommendedName>
        <fullName evidence="4">FtsK domain-containing protein</fullName>
    </recommendedName>
</protein>
<dbReference type="InterPro" id="IPR050206">
    <property type="entry name" value="FtsK/SpoIIIE/SftA"/>
</dbReference>
<sequence length="271" mass="30205">MMRLFGRWFGRTPASTLDSLCLGIDYSGYPVRVNWQDRCLLAIGESGSGKSGLLASMLVQAEPFVQAGLVQLYGIDLKQLELSASSGLFERIAVTPDDALHLLDELNMMMTKRTEHMAGNTRDYTTSAQFPRVVLVIDELAQLFRQDTKTNREFQNRLTALLGMGRACGFLVWGFSQNPRKEAIPVRDDFYGTTIALRMGEAEAKLLLPSTALQAGLMPWTFPDIPGLCGMWDPDERRASLFRTTWVDDDQLRSLTRDSRACSAAVPERAA</sequence>
<name>A0ABS6WED1_9BIFI</name>
<dbReference type="InterPro" id="IPR002543">
    <property type="entry name" value="FtsK_dom"/>
</dbReference>
<proteinExistence type="predicted"/>
<feature type="domain" description="FtsK" evidence="4">
    <location>
        <begin position="28"/>
        <end position="206"/>
    </location>
</feature>
<evidence type="ECO:0000256" key="1">
    <source>
        <dbReference type="ARBA" id="ARBA00022741"/>
    </source>
</evidence>
<dbReference type="RefSeq" id="WP_219058475.1">
    <property type="nucleotide sequence ID" value="NZ_JAHBBH010000011.1"/>
</dbReference>
<organism evidence="5 6">
    <name type="scientific">Bifidobacterium miconis</name>
    <dbReference type="NCBI Taxonomy" id="2834435"/>
    <lineage>
        <taxon>Bacteria</taxon>
        <taxon>Bacillati</taxon>
        <taxon>Actinomycetota</taxon>
        <taxon>Actinomycetes</taxon>
        <taxon>Bifidobacteriales</taxon>
        <taxon>Bifidobacteriaceae</taxon>
        <taxon>Bifidobacterium</taxon>
    </lineage>
</organism>
<dbReference type="Pfam" id="PF01580">
    <property type="entry name" value="FtsK_SpoIIIE"/>
    <property type="match status" value="1"/>
</dbReference>
<dbReference type="PANTHER" id="PTHR22683:SF41">
    <property type="entry name" value="DNA TRANSLOCASE FTSK"/>
    <property type="match status" value="1"/>
</dbReference>
<evidence type="ECO:0000256" key="3">
    <source>
        <dbReference type="PROSITE-ProRule" id="PRU00289"/>
    </source>
</evidence>
<feature type="binding site" evidence="3">
    <location>
        <begin position="44"/>
        <end position="51"/>
    </location>
    <ligand>
        <name>ATP</name>
        <dbReference type="ChEBI" id="CHEBI:30616"/>
    </ligand>
</feature>
<dbReference type="Proteomes" id="UP000700815">
    <property type="component" value="Unassembled WGS sequence"/>
</dbReference>
<accession>A0ABS6WED1</accession>
<dbReference type="PANTHER" id="PTHR22683">
    <property type="entry name" value="SPORULATION PROTEIN RELATED"/>
    <property type="match status" value="1"/>
</dbReference>
<dbReference type="EMBL" id="JAHBBH010000011">
    <property type="protein sequence ID" value="MBW3092398.1"/>
    <property type="molecule type" value="Genomic_DNA"/>
</dbReference>
<keyword evidence="1 3" id="KW-0547">Nucleotide-binding</keyword>